<dbReference type="GO" id="GO:0003676">
    <property type="term" value="F:nucleic acid binding"/>
    <property type="evidence" value="ECO:0007669"/>
    <property type="project" value="InterPro"/>
</dbReference>
<sequence length="399" mass="44626">MRLSLFLAAGALLPQAWSWGAIGHEIVATIAQIHLHPSTRKKLCGILPPEAKCHLAPVAAWADQVRMKYRGTAGMHYINGKDDHPSDTCYFGQHGWMNEDINVLTAVANMTQLIMDGKGDIPLRFLIHFIGDMHQPLHLTGRDKGGNGALFRWEGHMRNLHSVWDGGLITKKIRELGNYTSPLPSRQIESSLLGTIFDPYVRFIVWEGIRQWYLPSLPTWLSCPSTGDPYPHSSISPIPPSTSFLPSSETLASSIRSAASFIVGYLPGSMSLLMEELSGYALPLKETENLQNALLNLHPLKLNQTAWARGMEKGEMVFPVCPFHWAQPLHSINCDLAWPKEYTGNHSDPLIELDSDDYYGKIVREKTLERLLAMAGLRLAKVLNEVYGDESEILYLSYL</sequence>
<dbReference type="GO" id="GO:0046872">
    <property type="term" value="F:metal ion binding"/>
    <property type="evidence" value="ECO:0007669"/>
    <property type="project" value="UniProtKB-KW"/>
</dbReference>
<gene>
    <name evidence="9" type="ORF">M231_02624</name>
</gene>
<feature type="chain" id="PRO_5020763890" evidence="8">
    <location>
        <begin position="19"/>
        <end position="399"/>
    </location>
</feature>
<dbReference type="OrthoDB" id="441446at2759"/>
<dbReference type="PANTHER" id="PTHR33146">
    <property type="entry name" value="ENDONUCLEASE 4"/>
    <property type="match status" value="1"/>
</dbReference>
<dbReference type="STRING" id="5217.A0A4Q1BQG0"/>
<dbReference type="InterPro" id="IPR003154">
    <property type="entry name" value="S1/P1nuclease"/>
</dbReference>
<evidence type="ECO:0000256" key="3">
    <source>
        <dbReference type="ARBA" id="ARBA00022723"/>
    </source>
</evidence>
<reference evidence="9 10" key="1">
    <citation type="submission" date="2016-06" db="EMBL/GenBank/DDBJ databases">
        <title>Evolution of pathogenesis and genome organization in the Tremellales.</title>
        <authorList>
            <person name="Cuomo C."/>
            <person name="Litvintseva A."/>
            <person name="Heitman J."/>
            <person name="Chen Y."/>
            <person name="Sun S."/>
            <person name="Springer D."/>
            <person name="Dromer F."/>
            <person name="Young S."/>
            <person name="Zeng Q."/>
            <person name="Chapman S."/>
            <person name="Gujja S."/>
            <person name="Saif S."/>
            <person name="Birren B."/>
        </authorList>
    </citation>
    <scope>NUCLEOTIDE SEQUENCE [LARGE SCALE GENOMIC DNA]</scope>
    <source>
        <strain evidence="9 10">ATCC 28783</strain>
    </source>
</reference>
<keyword evidence="8" id="KW-0732">Signal</keyword>
<keyword evidence="6" id="KW-1015">Disulfide bond</keyword>
<dbReference type="GO" id="GO:0004519">
    <property type="term" value="F:endonuclease activity"/>
    <property type="evidence" value="ECO:0007669"/>
    <property type="project" value="UniProtKB-KW"/>
</dbReference>
<keyword evidence="10" id="KW-1185">Reference proteome</keyword>
<keyword evidence="2" id="KW-0540">Nuclease</keyword>
<evidence type="ECO:0000256" key="1">
    <source>
        <dbReference type="ARBA" id="ARBA00009547"/>
    </source>
</evidence>
<dbReference type="PANTHER" id="PTHR33146:SF29">
    <property type="entry name" value="S1_P1 NUCLEASE"/>
    <property type="match status" value="1"/>
</dbReference>
<evidence type="ECO:0000256" key="6">
    <source>
        <dbReference type="ARBA" id="ARBA00023157"/>
    </source>
</evidence>
<evidence type="ECO:0000256" key="2">
    <source>
        <dbReference type="ARBA" id="ARBA00022722"/>
    </source>
</evidence>
<accession>A0A4Q1BQG0</accession>
<evidence type="ECO:0000313" key="9">
    <source>
        <dbReference type="EMBL" id="RXK40166.1"/>
    </source>
</evidence>
<dbReference type="Proteomes" id="UP000289152">
    <property type="component" value="Unassembled WGS sequence"/>
</dbReference>
<dbReference type="CDD" id="cd11010">
    <property type="entry name" value="S1-P1_nuclease"/>
    <property type="match status" value="1"/>
</dbReference>
<name>A0A4Q1BQG0_TREME</name>
<evidence type="ECO:0000256" key="7">
    <source>
        <dbReference type="ARBA" id="ARBA00023180"/>
    </source>
</evidence>
<keyword evidence="3" id="KW-0479">Metal-binding</keyword>
<evidence type="ECO:0000256" key="8">
    <source>
        <dbReference type="SAM" id="SignalP"/>
    </source>
</evidence>
<proteinExistence type="inferred from homology"/>
<feature type="signal peptide" evidence="8">
    <location>
        <begin position="1"/>
        <end position="18"/>
    </location>
</feature>
<organism evidence="9 10">
    <name type="scientific">Tremella mesenterica</name>
    <name type="common">Jelly fungus</name>
    <dbReference type="NCBI Taxonomy" id="5217"/>
    <lineage>
        <taxon>Eukaryota</taxon>
        <taxon>Fungi</taxon>
        <taxon>Dikarya</taxon>
        <taxon>Basidiomycota</taxon>
        <taxon>Agaricomycotina</taxon>
        <taxon>Tremellomycetes</taxon>
        <taxon>Tremellales</taxon>
        <taxon>Tremellaceae</taxon>
        <taxon>Tremella</taxon>
    </lineage>
</organism>
<comment type="caution">
    <text evidence="9">The sequence shown here is derived from an EMBL/GenBank/DDBJ whole genome shotgun (WGS) entry which is preliminary data.</text>
</comment>
<dbReference type="Gene3D" id="1.10.575.10">
    <property type="entry name" value="P1 Nuclease"/>
    <property type="match status" value="1"/>
</dbReference>
<dbReference type="GO" id="GO:0006308">
    <property type="term" value="P:DNA catabolic process"/>
    <property type="evidence" value="ECO:0007669"/>
    <property type="project" value="InterPro"/>
</dbReference>
<dbReference type="Pfam" id="PF02265">
    <property type="entry name" value="S1-P1_nuclease"/>
    <property type="match status" value="1"/>
</dbReference>
<keyword evidence="5" id="KW-0378">Hydrolase</keyword>
<dbReference type="SUPFAM" id="SSF48537">
    <property type="entry name" value="Phospholipase C/P1 nuclease"/>
    <property type="match status" value="1"/>
</dbReference>
<dbReference type="InParanoid" id="A0A4Q1BQG0"/>
<evidence type="ECO:0000256" key="5">
    <source>
        <dbReference type="ARBA" id="ARBA00022801"/>
    </source>
</evidence>
<protein>
    <submittedName>
        <fullName evidence="9">Nuclease I</fullName>
    </submittedName>
</protein>
<evidence type="ECO:0000256" key="4">
    <source>
        <dbReference type="ARBA" id="ARBA00022759"/>
    </source>
</evidence>
<dbReference type="EMBL" id="SDIL01000022">
    <property type="protein sequence ID" value="RXK40166.1"/>
    <property type="molecule type" value="Genomic_DNA"/>
</dbReference>
<keyword evidence="4" id="KW-0255">Endonuclease</keyword>
<comment type="similarity">
    <text evidence="1">Belongs to the nuclease type I family.</text>
</comment>
<dbReference type="GO" id="GO:0016788">
    <property type="term" value="F:hydrolase activity, acting on ester bonds"/>
    <property type="evidence" value="ECO:0007669"/>
    <property type="project" value="InterPro"/>
</dbReference>
<keyword evidence="7" id="KW-0325">Glycoprotein</keyword>
<dbReference type="AlphaFoldDB" id="A0A4Q1BQG0"/>
<dbReference type="InterPro" id="IPR008947">
    <property type="entry name" value="PLipase_C/P1_nuclease_dom_sf"/>
</dbReference>
<evidence type="ECO:0000313" key="10">
    <source>
        <dbReference type="Proteomes" id="UP000289152"/>
    </source>
</evidence>
<dbReference type="VEuPathDB" id="FungiDB:TREMEDRAFT_28516"/>